<evidence type="ECO:0000256" key="5">
    <source>
        <dbReference type="ARBA" id="ARBA00022827"/>
    </source>
</evidence>
<keyword evidence="12" id="KW-1185">Reference proteome</keyword>
<dbReference type="EMBL" id="JAACJM010000090">
    <property type="protein sequence ID" value="KAF5347669.1"/>
    <property type="molecule type" value="Genomic_DNA"/>
</dbReference>
<evidence type="ECO:0000313" key="11">
    <source>
        <dbReference type="EMBL" id="KAF5347669.1"/>
    </source>
</evidence>
<dbReference type="Proteomes" id="UP000559256">
    <property type="component" value="Unassembled WGS sequence"/>
</dbReference>
<dbReference type="InterPro" id="IPR007867">
    <property type="entry name" value="GMC_OxRtase_C"/>
</dbReference>
<comment type="caution">
    <text evidence="11">The sequence shown here is derived from an EMBL/GenBank/DDBJ whole genome shotgun (WGS) entry which is preliminary data.</text>
</comment>
<dbReference type="InterPro" id="IPR027424">
    <property type="entry name" value="Glucose_Oxidase_domain_2"/>
</dbReference>
<dbReference type="SUPFAM" id="SSF54373">
    <property type="entry name" value="FAD-linked reductases, C-terminal domain"/>
    <property type="match status" value="1"/>
</dbReference>
<feature type="signal peptide" evidence="9">
    <location>
        <begin position="1"/>
        <end position="16"/>
    </location>
</feature>
<dbReference type="SUPFAM" id="SSF51905">
    <property type="entry name" value="FAD/NAD(P)-binding domain"/>
    <property type="match status" value="1"/>
</dbReference>
<dbReference type="PIRSF" id="PIRSF000137">
    <property type="entry name" value="Alcohol_oxidase"/>
    <property type="match status" value="1"/>
</dbReference>
<dbReference type="InterPro" id="IPR036188">
    <property type="entry name" value="FAD/NAD-bd_sf"/>
</dbReference>
<name>A0A8H5FSP7_9AGAR</name>
<dbReference type="OrthoDB" id="269227at2759"/>
<dbReference type="Pfam" id="PF00732">
    <property type="entry name" value="GMC_oxred_N"/>
    <property type="match status" value="1"/>
</dbReference>
<dbReference type="GO" id="GO:0050660">
    <property type="term" value="F:flavin adenine dinucleotide binding"/>
    <property type="evidence" value="ECO:0007669"/>
    <property type="project" value="InterPro"/>
</dbReference>
<organism evidence="11 12">
    <name type="scientific">Tetrapyrgos nigripes</name>
    <dbReference type="NCBI Taxonomy" id="182062"/>
    <lineage>
        <taxon>Eukaryota</taxon>
        <taxon>Fungi</taxon>
        <taxon>Dikarya</taxon>
        <taxon>Basidiomycota</taxon>
        <taxon>Agaricomycotina</taxon>
        <taxon>Agaricomycetes</taxon>
        <taxon>Agaricomycetidae</taxon>
        <taxon>Agaricales</taxon>
        <taxon>Marasmiineae</taxon>
        <taxon>Marasmiaceae</taxon>
        <taxon>Tetrapyrgos</taxon>
    </lineage>
</organism>
<evidence type="ECO:0000256" key="9">
    <source>
        <dbReference type="SAM" id="SignalP"/>
    </source>
</evidence>
<evidence type="ECO:0000256" key="4">
    <source>
        <dbReference type="ARBA" id="ARBA00022729"/>
    </source>
</evidence>
<dbReference type="Gene3D" id="3.30.560.10">
    <property type="entry name" value="Glucose Oxidase, domain 3"/>
    <property type="match status" value="1"/>
</dbReference>
<reference evidence="11 12" key="1">
    <citation type="journal article" date="2020" name="ISME J.">
        <title>Uncovering the hidden diversity of litter-decomposition mechanisms in mushroom-forming fungi.</title>
        <authorList>
            <person name="Floudas D."/>
            <person name="Bentzer J."/>
            <person name="Ahren D."/>
            <person name="Johansson T."/>
            <person name="Persson P."/>
            <person name="Tunlid A."/>
        </authorList>
    </citation>
    <scope>NUCLEOTIDE SEQUENCE [LARGE SCALE GENOMIC DNA]</scope>
    <source>
        <strain evidence="11 12">CBS 291.85</strain>
    </source>
</reference>
<keyword evidence="3" id="KW-0285">Flavoprotein</keyword>
<keyword evidence="4 9" id="KW-0732">Signal</keyword>
<dbReference type="InterPro" id="IPR012132">
    <property type="entry name" value="GMC_OxRdtase"/>
</dbReference>
<dbReference type="GO" id="GO:0016614">
    <property type="term" value="F:oxidoreductase activity, acting on CH-OH group of donors"/>
    <property type="evidence" value="ECO:0007669"/>
    <property type="project" value="InterPro"/>
</dbReference>
<dbReference type="PANTHER" id="PTHR11552">
    <property type="entry name" value="GLUCOSE-METHANOL-CHOLINE GMC OXIDOREDUCTASE"/>
    <property type="match status" value="1"/>
</dbReference>
<gene>
    <name evidence="11" type="ORF">D9758_014871</name>
</gene>
<keyword evidence="6" id="KW-0560">Oxidoreductase</keyword>
<dbReference type="PROSITE" id="PS00624">
    <property type="entry name" value="GMC_OXRED_2"/>
    <property type="match status" value="1"/>
</dbReference>
<dbReference type="Pfam" id="PF05199">
    <property type="entry name" value="GMC_oxred_C"/>
    <property type="match status" value="1"/>
</dbReference>
<keyword evidence="5 8" id="KW-0274">FAD</keyword>
<dbReference type="Gene3D" id="3.50.50.60">
    <property type="entry name" value="FAD/NAD(P)-binding domain"/>
    <property type="match status" value="1"/>
</dbReference>
<protein>
    <recommendedName>
        <fullName evidence="10">Glucose-methanol-choline oxidoreductase N-terminal domain-containing protein</fullName>
    </recommendedName>
</protein>
<evidence type="ECO:0000256" key="1">
    <source>
        <dbReference type="ARBA" id="ARBA00001974"/>
    </source>
</evidence>
<sequence>MHRLLATLSTALAVGATLITNDTTRIPSSFEYIIIGGGTAGLAVANRLSVNHSVLVIERGTDQRDNENINNPLIATAGFPPDICHQLGSMLPQVGSNGTKLRVQPVQFGNCLGGGSSINSMQGSRPTFAGMNALEALGNPGWGWDDFLPFMQRSETFTPPNAQQIERGASFNASIHGFSGPVGVSFPDPFLVPQVHSAAKETAESVYGVTPTQDMGDGFSGGHVASMYYHIHFNETLQTQRRSSSAWSFLYPESQQRRNLIVLMEHTVNTIMTTQATTDGNITATGVTLLPSGGGEMLTFSAIREVIVSAGSVFSPGVLQRSGIGNSSLLQSLGISPVLDIPGVGSNLTRERLVPVADAFKSDPNVTMNAPTLGLISTHATASEAFRDQGTQMISSAVRNSTSASDQVIASGGIVNAQSMEIQANVIANAYEIDHPLMELLFTVGVTLRLWAQSTLPLSRGSVHINTTDPFAFPVVDAQYLTIDSDVEIFTRAARRLGLAASTPPFSNLINGTAATAFGLPAVNASDDAWRTWALDHYSPAVHFIGSNSMMPQEVGGVVSPELLVYGNKFIHR</sequence>
<dbReference type="InterPro" id="IPR000172">
    <property type="entry name" value="GMC_OxRdtase_N"/>
</dbReference>
<evidence type="ECO:0000259" key="10">
    <source>
        <dbReference type="PROSITE" id="PS00624"/>
    </source>
</evidence>
<proteinExistence type="inferred from homology"/>
<keyword evidence="7" id="KW-0325">Glycoprotein</keyword>
<dbReference type="AlphaFoldDB" id="A0A8H5FSP7"/>
<dbReference type="PANTHER" id="PTHR11552:SF201">
    <property type="entry name" value="GLUCOSE-METHANOL-CHOLINE OXIDOREDUCTASE N-TERMINAL DOMAIN-CONTAINING PROTEIN"/>
    <property type="match status" value="1"/>
</dbReference>
<evidence type="ECO:0000256" key="8">
    <source>
        <dbReference type="PIRSR" id="PIRSR000137-2"/>
    </source>
</evidence>
<evidence type="ECO:0000256" key="3">
    <source>
        <dbReference type="ARBA" id="ARBA00022630"/>
    </source>
</evidence>
<evidence type="ECO:0000256" key="7">
    <source>
        <dbReference type="ARBA" id="ARBA00023180"/>
    </source>
</evidence>
<comment type="cofactor">
    <cofactor evidence="1 8">
        <name>FAD</name>
        <dbReference type="ChEBI" id="CHEBI:57692"/>
    </cofactor>
</comment>
<accession>A0A8H5FSP7</accession>
<dbReference type="Gene3D" id="4.10.450.10">
    <property type="entry name" value="Glucose Oxidase, domain 2"/>
    <property type="match status" value="1"/>
</dbReference>
<evidence type="ECO:0000256" key="6">
    <source>
        <dbReference type="ARBA" id="ARBA00023002"/>
    </source>
</evidence>
<evidence type="ECO:0000256" key="2">
    <source>
        <dbReference type="ARBA" id="ARBA00010790"/>
    </source>
</evidence>
<feature type="domain" description="Glucose-methanol-choline oxidoreductase N-terminal" evidence="10">
    <location>
        <begin position="311"/>
        <end position="325"/>
    </location>
</feature>
<comment type="similarity">
    <text evidence="2">Belongs to the GMC oxidoreductase family.</text>
</comment>
<feature type="chain" id="PRO_5034689945" description="Glucose-methanol-choline oxidoreductase N-terminal domain-containing protein" evidence="9">
    <location>
        <begin position="17"/>
        <end position="573"/>
    </location>
</feature>
<evidence type="ECO:0000313" key="12">
    <source>
        <dbReference type="Proteomes" id="UP000559256"/>
    </source>
</evidence>
<feature type="binding site" evidence="8">
    <location>
        <position position="268"/>
    </location>
    <ligand>
        <name>FAD</name>
        <dbReference type="ChEBI" id="CHEBI:57692"/>
    </ligand>
</feature>